<dbReference type="OrthoDB" id="555447at2"/>
<protein>
    <submittedName>
        <fullName evidence="1">Uncharacterized protein</fullName>
    </submittedName>
</protein>
<evidence type="ECO:0000313" key="1">
    <source>
        <dbReference type="EMBL" id="QPM92554.1"/>
    </source>
</evidence>
<dbReference type="InterPro" id="IPR013969">
    <property type="entry name" value="Oligosacch_biosynth_Alg14"/>
</dbReference>
<sequence>MASSARRKRVLAVASTGGHWQQLMQLAPAFEGSDVTFASTDAGQAENYDFERFIALKDYNQNEKLKMLAGLAETFGVIRRLRPDVVISTGAAPGLLCLLWGRVMGARTIWVDSIANSQEMSLSGRLAPKFCHVVLTQWEHLATESDGRVQHWGSVL</sequence>
<organism evidence="1 2">
    <name type="scientific">Pseudooceanicola algae</name>
    <dbReference type="NCBI Taxonomy" id="1537215"/>
    <lineage>
        <taxon>Bacteria</taxon>
        <taxon>Pseudomonadati</taxon>
        <taxon>Pseudomonadota</taxon>
        <taxon>Alphaproteobacteria</taxon>
        <taxon>Rhodobacterales</taxon>
        <taxon>Paracoccaceae</taxon>
        <taxon>Pseudooceanicola</taxon>
    </lineage>
</organism>
<dbReference type="KEGG" id="palw:PSAL_038180"/>
<dbReference type="Proteomes" id="UP000283786">
    <property type="component" value="Plasmid p49"/>
</dbReference>
<dbReference type="SUPFAM" id="SSF53756">
    <property type="entry name" value="UDP-Glycosyltransferase/glycogen phosphorylase"/>
    <property type="match status" value="1"/>
</dbReference>
<name>A0A418SD72_9RHOB</name>
<dbReference type="AlphaFoldDB" id="A0A418SD72"/>
<reference evidence="1 2" key="1">
    <citation type="submission" date="2020-08" db="EMBL/GenBank/DDBJ databases">
        <title>Genome sequence of Rhodobacteraceae bacterium Lw-13e.</title>
        <authorList>
            <person name="Poehlein A."/>
            <person name="Wolter L."/>
            <person name="Daniel R."/>
            <person name="Brinkhoff T."/>
        </authorList>
    </citation>
    <scope>NUCLEOTIDE SEQUENCE [LARGE SCALE GENOMIC DNA]</scope>
    <source>
        <strain evidence="1 2">Lw-13e</strain>
        <plasmid evidence="1 2">p49</plasmid>
    </source>
</reference>
<dbReference type="Pfam" id="PF08660">
    <property type="entry name" value="Alg14"/>
    <property type="match status" value="1"/>
</dbReference>
<proteinExistence type="predicted"/>
<dbReference type="GO" id="GO:0006488">
    <property type="term" value="P:dolichol-linked oligosaccharide biosynthetic process"/>
    <property type="evidence" value="ECO:0007669"/>
    <property type="project" value="InterPro"/>
</dbReference>
<evidence type="ECO:0000313" key="2">
    <source>
        <dbReference type="Proteomes" id="UP000283786"/>
    </source>
</evidence>
<dbReference type="Gene3D" id="3.40.50.2000">
    <property type="entry name" value="Glycogen Phosphorylase B"/>
    <property type="match status" value="1"/>
</dbReference>
<accession>A0A418SD72</accession>
<keyword evidence="1" id="KW-0614">Plasmid</keyword>
<gene>
    <name evidence="1" type="ORF">PSAL_038180</name>
</gene>
<geneLocation type="plasmid" evidence="1 2">
    <name>p49</name>
</geneLocation>
<dbReference type="EMBL" id="CP060439">
    <property type="protein sequence ID" value="QPM92554.1"/>
    <property type="molecule type" value="Genomic_DNA"/>
</dbReference>
<keyword evidence="2" id="KW-1185">Reference proteome</keyword>